<evidence type="ECO:0000313" key="2">
    <source>
        <dbReference type="Proteomes" id="UP000183454"/>
    </source>
</evidence>
<dbReference type="EMBL" id="FNNH01000004">
    <property type="protein sequence ID" value="SDW16515.1"/>
    <property type="molecule type" value="Genomic_DNA"/>
</dbReference>
<protein>
    <submittedName>
        <fullName evidence="1">Uncharacterized protein</fullName>
    </submittedName>
</protein>
<accession>A0A1H2RB46</accession>
<organism evidence="1 2">
    <name type="scientific">Nitrosomonas communis</name>
    <dbReference type="NCBI Taxonomy" id="44574"/>
    <lineage>
        <taxon>Bacteria</taxon>
        <taxon>Pseudomonadati</taxon>
        <taxon>Pseudomonadota</taxon>
        <taxon>Betaproteobacteria</taxon>
        <taxon>Nitrosomonadales</taxon>
        <taxon>Nitrosomonadaceae</taxon>
        <taxon>Nitrosomonas</taxon>
    </lineage>
</organism>
<dbReference type="AlphaFoldDB" id="A0A1H2RB46"/>
<reference evidence="1 2" key="1">
    <citation type="submission" date="2016-10" db="EMBL/GenBank/DDBJ databases">
        <authorList>
            <person name="de Groot N.N."/>
        </authorList>
    </citation>
    <scope>NUCLEOTIDE SEQUENCE [LARGE SCALE GENOMIC DNA]</scope>
    <source>
        <strain evidence="1 2">Nm110</strain>
    </source>
</reference>
<sequence>MQCIILYIELPKHGNFSYEQSNSWNSIEKYLANSYKQNKDIERRGESCWLIPLDCGLPSIAEAVHHANEASFPYRTLKIDKKEDWIGYQQMK</sequence>
<proteinExistence type="predicted"/>
<dbReference type="RefSeq" id="WP_074665180.1">
    <property type="nucleotide sequence ID" value="NZ_FNNH01000004.1"/>
</dbReference>
<evidence type="ECO:0000313" key="1">
    <source>
        <dbReference type="EMBL" id="SDW16515.1"/>
    </source>
</evidence>
<dbReference type="Proteomes" id="UP000183454">
    <property type="component" value="Unassembled WGS sequence"/>
</dbReference>
<gene>
    <name evidence="1" type="ORF">SAMN05421882_100445</name>
</gene>
<name>A0A1H2RB46_9PROT</name>